<evidence type="ECO:0000313" key="1">
    <source>
        <dbReference type="EMBL" id="KAJ8640003.1"/>
    </source>
</evidence>
<keyword evidence="2" id="KW-1185">Reference proteome</keyword>
<proteinExistence type="predicted"/>
<evidence type="ECO:0000313" key="2">
    <source>
        <dbReference type="Proteomes" id="UP001234297"/>
    </source>
</evidence>
<dbReference type="EMBL" id="CM056813">
    <property type="protein sequence ID" value="KAJ8640003.1"/>
    <property type="molecule type" value="Genomic_DNA"/>
</dbReference>
<reference evidence="1 2" key="1">
    <citation type="journal article" date="2022" name="Hortic Res">
        <title>A haplotype resolved chromosomal level avocado genome allows analysis of novel avocado genes.</title>
        <authorList>
            <person name="Nath O."/>
            <person name="Fletcher S.J."/>
            <person name="Hayward A."/>
            <person name="Shaw L.M."/>
            <person name="Masouleh A.K."/>
            <person name="Furtado A."/>
            <person name="Henry R.J."/>
            <person name="Mitter N."/>
        </authorList>
    </citation>
    <scope>NUCLEOTIDE SEQUENCE [LARGE SCALE GENOMIC DNA]</scope>
    <source>
        <strain evidence="2">cv. Hass</strain>
    </source>
</reference>
<comment type="caution">
    <text evidence="1">The sequence shown here is derived from an EMBL/GenBank/DDBJ whole genome shotgun (WGS) entry which is preliminary data.</text>
</comment>
<organism evidence="1 2">
    <name type="scientific">Persea americana</name>
    <name type="common">Avocado</name>
    <dbReference type="NCBI Taxonomy" id="3435"/>
    <lineage>
        <taxon>Eukaryota</taxon>
        <taxon>Viridiplantae</taxon>
        <taxon>Streptophyta</taxon>
        <taxon>Embryophyta</taxon>
        <taxon>Tracheophyta</taxon>
        <taxon>Spermatophyta</taxon>
        <taxon>Magnoliopsida</taxon>
        <taxon>Magnoliidae</taxon>
        <taxon>Laurales</taxon>
        <taxon>Lauraceae</taxon>
        <taxon>Persea</taxon>
    </lineage>
</organism>
<gene>
    <name evidence="1" type="ORF">MRB53_016697</name>
</gene>
<dbReference type="Proteomes" id="UP001234297">
    <property type="component" value="Chromosome 5"/>
</dbReference>
<name>A0ACC2M3G0_PERAE</name>
<protein>
    <submittedName>
        <fullName evidence="1">Uncharacterized protein</fullName>
    </submittedName>
</protein>
<accession>A0ACC2M3G0</accession>
<sequence>MGDASMRAAFASFKWEASSAKVVDASFHRAVPRPPYARLGLLPCGCQGRMPSKKADLEATERMEEEHLAQLEYLRTCREALESEAGVLARKLEEQQQSFQMASTSVEDLHCLMHSLDSDMQQLSTDVPFCEEQRAKYLTYMEFEVRACIENAWSLLHKVP</sequence>